<dbReference type="PANTHER" id="PTHR44147">
    <property type="entry name" value="DEHYDROGENASE/REDUCTASE SDR FAMILY MEMBER 1"/>
    <property type="match status" value="1"/>
</dbReference>
<dbReference type="PRINTS" id="PR00081">
    <property type="entry name" value="GDHRDH"/>
</dbReference>
<dbReference type="InterPro" id="IPR002347">
    <property type="entry name" value="SDR_fam"/>
</dbReference>
<name>A0A6P8IZ65_ACTTE</name>
<reference evidence="2" key="1">
    <citation type="submission" date="2025-08" db="UniProtKB">
        <authorList>
            <consortium name="RefSeq"/>
        </authorList>
    </citation>
    <scope>IDENTIFICATION</scope>
    <source>
        <tissue evidence="2">Tentacle</tissue>
    </source>
</reference>
<dbReference type="KEGG" id="aten:116306536"/>
<dbReference type="Proteomes" id="UP000515163">
    <property type="component" value="Unplaced"/>
</dbReference>
<dbReference type="InParanoid" id="A0A6P8IZ65"/>
<dbReference type="PANTHER" id="PTHR44147:SF2">
    <property type="entry name" value="DEHYDROGENASE_REDUCTASE SDR FAMILY MEMBER 1"/>
    <property type="match status" value="1"/>
</dbReference>
<dbReference type="CDD" id="cd09763">
    <property type="entry name" value="DHRS1-like_SDR_c"/>
    <property type="match status" value="1"/>
</dbReference>
<dbReference type="InterPro" id="IPR036291">
    <property type="entry name" value="NAD(P)-bd_dom_sf"/>
</dbReference>
<keyword evidence="1" id="KW-1185">Reference proteome</keyword>
<proteinExistence type="predicted"/>
<accession>A0A6P8IZ65</accession>
<dbReference type="Pfam" id="PF00106">
    <property type="entry name" value="adh_short"/>
    <property type="match status" value="1"/>
</dbReference>
<protein>
    <submittedName>
        <fullName evidence="2">Dehydrogenase/reductase SDR family member 1-like</fullName>
    </submittedName>
</protein>
<dbReference type="SUPFAM" id="SSF51735">
    <property type="entry name" value="NAD(P)-binding Rossmann-fold domains"/>
    <property type="match status" value="1"/>
</dbReference>
<dbReference type="GeneID" id="116306536"/>
<organism evidence="1 2">
    <name type="scientific">Actinia tenebrosa</name>
    <name type="common">Australian red waratah sea anemone</name>
    <dbReference type="NCBI Taxonomy" id="6105"/>
    <lineage>
        <taxon>Eukaryota</taxon>
        <taxon>Metazoa</taxon>
        <taxon>Cnidaria</taxon>
        <taxon>Anthozoa</taxon>
        <taxon>Hexacorallia</taxon>
        <taxon>Actiniaria</taxon>
        <taxon>Actiniidae</taxon>
        <taxon>Actinia</taxon>
    </lineage>
</organism>
<dbReference type="RefSeq" id="XP_031572479.1">
    <property type="nucleotide sequence ID" value="XM_031716619.1"/>
</dbReference>
<sequence length="317" mass="34732">MASDLPSLVGRVCLVTGASRGIGRGIALMLAKAGATVYITGRKVETLQEVASEVESGSGKCIPVECDHSNDNDVENVFDQIKLDQNGHLDVLVNNAYKGVQSIMDNVEKPFYEQPLEMWDEINNVGLRSNYVAAYYAAKMMVPNKQGLIVNISSFGGLSYLFNIPYGVGKAANDRMMADMAIELKKSNIAAISLWPGAVKTETITAILQSDKPGSEKMIQVFKDGEDVTYAGKAVAWLAADPNVMKKSGRVLIVAELAKEYGFTDVGGAQHLSFRQVKQLAQHYYPSMAWLVPEFLYIPFWFIGATTHRFSPPSKFT</sequence>
<dbReference type="FunCoup" id="A0A6P8IZ65">
    <property type="interactions" value="344"/>
</dbReference>
<dbReference type="OrthoDB" id="5956168at2759"/>
<evidence type="ECO:0000313" key="2">
    <source>
        <dbReference type="RefSeq" id="XP_031572479.1"/>
    </source>
</evidence>
<dbReference type="AlphaFoldDB" id="A0A6P8IZ65"/>
<dbReference type="Gene3D" id="3.40.50.720">
    <property type="entry name" value="NAD(P)-binding Rossmann-like Domain"/>
    <property type="match status" value="1"/>
</dbReference>
<gene>
    <name evidence="2" type="primary">LOC116306536</name>
</gene>
<evidence type="ECO:0000313" key="1">
    <source>
        <dbReference type="Proteomes" id="UP000515163"/>
    </source>
</evidence>